<reference evidence="1 2" key="1">
    <citation type="submission" date="2023-03" db="EMBL/GenBank/DDBJ databases">
        <title>Bacillus Genome Sequencing.</title>
        <authorList>
            <person name="Dunlap C."/>
        </authorList>
    </citation>
    <scope>NUCLEOTIDE SEQUENCE [LARGE SCALE GENOMIC DNA]</scope>
    <source>
        <strain evidence="1 2">B-615</strain>
    </source>
</reference>
<gene>
    <name evidence="1" type="ORF">P4U88_19465</name>
</gene>
<dbReference type="Proteomes" id="UP001309448">
    <property type="component" value="Unassembled WGS sequence"/>
</dbReference>
<sequence length="99" mass="11390">MKNNAGQDQDGNLKVATDWGKLKLAGKDIYDYQAGRDPYNNSTEQDNTDRLQENFNAELIYHEVDENTGFVAYAFKDKTTGEIVISYMNIWTETEMHCQ</sequence>
<dbReference type="EMBL" id="JARMDB010000013">
    <property type="protein sequence ID" value="MED1568060.1"/>
    <property type="molecule type" value="Genomic_DNA"/>
</dbReference>
<comment type="caution">
    <text evidence="1">The sequence shown here is derived from an EMBL/GenBank/DDBJ whole genome shotgun (WGS) entry which is preliminary data.</text>
</comment>
<accession>A0ABU6MZ48</accession>
<protein>
    <submittedName>
        <fullName evidence="1">Lipase</fullName>
    </submittedName>
</protein>
<evidence type="ECO:0000313" key="2">
    <source>
        <dbReference type="Proteomes" id="UP001309448"/>
    </source>
</evidence>
<keyword evidence="2" id="KW-1185">Reference proteome</keyword>
<evidence type="ECO:0000313" key="1">
    <source>
        <dbReference type="EMBL" id="MED1568060.1"/>
    </source>
</evidence>
<organism evidence="1 2">
    <name type="scientific">Bacillus paramycoides</name>
    <dbReference type="NCBI Taxonomy" id="2026194"/>
    <lineage>
        <taxon>Bacteria</taxon>
        <taxon>Bacillati</taxon>
        <taxon>Bacillota</taxon>
        <taxon>Bacilli</taxon>
        <taxon>Bacillales</taxon>
        <taxon>Bacillaceae</taxon>
        <taxon>Bacillus</taxon>
        <taxon>Bacillus cereus group</taxon>
    </lineage>
</organism>
<name>A0ABU6MZ48_9BACI</name>
<proteinExistence type="predicted"/>